<dbReference type="InterPro" id="IPR011047">
    <property type="entry name" value="Quinoprotein_ADH-like_sf"/>
</dbReference>
<dbReference type="InterPro" id="IPR029063">
    <property type="entry name" value="SAM-dependent_MTases_sf"/>
</dbReference>
<dbReference type="SUPFAM" id="SSF50998">
    <property type="entry name" value="Quinoprotein alcohol dehydrogenase-like"/>
    <property type="match status" value="1"/>
</dbReference>
<reference evidence="3" key="1">
    <citation type="journal article" date="2008" name="J. Bacteriol.">
        <title>Genome sequence of the streptomycin-producing microorganism Streptomyces griseus IFO 13350.</title>
        <authorList>
            <person name="Ohnishi Y."/>
            <person name="Ishikawa J."/>
            <person name="Hara H."/>
            <person name="Suzuki H."/>
            <person name="Ikenoya M."/>
            <person name="Ikeda H."/>
            <person name="Yamashita A."/>
            <person name="Hattori M."/>
            <person name="Horinouchi S."/>
        </authorList>
    </citation>
    <scope>NUCLEOTIDE SEQUENCE [LARGE SCALE GENOMIC DNA]</scope>
    <source>
        <strain evidence="3">JCM 4626 / NBRC 13350</strain>
    </source>
</reference>
<sequence>MKTLWTYSHAAPVHGLRVGPDGGIVLLDAPGGHVLLGPDGTPVDGSRRARVADLARSATRRGPYDIVTDDDRLTLLLDGTELEGIELDGTVTAVAAARDGAMVLAGTEEGTVYGLRLPLTEAGAMTLLDKEQDLLRHPDATTARRAAHLYLDTGSPCFAVRRVRRLGQRGALPPGSVEPVIAGIALQHRRVLRRDPGAAFEAGVALSATGEDQAALGLLQRAAADPRFRSRALYTAGECFRRLGAESAAAIAHEQAAASGPGEDEKRVLYDLARALQEQDRHTEAVDRFESLLAWDATYEDAWQRYDHSRNRARSAGPAVGRRSPVGSAAGLVRDLEARGLLGRTDSRIESYDATFYVQFDHTGVHDSVKKRLEMVQLLTAVEDPGAVAASLDVGSGTLRYPQVLDRFGVRSYGIDLSDAGIHACVDARWARRFAVADGTAMPFRDGSFDLVTCMMGTVNHLSAAQRERFLAESFRTLRPGGRLVVSAWDPACRFQTFLSFYSPAEMAQLRRRLTEPRVLREECAAAGFSGVRTTPFCTFPDWLATGADASGTSGADRLAWLADLDRDRVAGDPATVGQMFLLSARR</sequence>
<dbReference type="PANTHER" id="PTHR43591:SF24">
    <property type="entry name" value="2-METHOXY-6-POLYPRENYL-1,4-BENZOQUINOL METHYLASE, MITOCHONDRIAL"/>
    <property type="match status" value="1"/>
</dbReference>
<dbReference type="InterPro" id="IPR013216">
    <property type="entry name" value="Methyltransf_11"/>
</dbReference>
<dbReference type="PATRIC" id="fig|455632.4.peg.567"/>
<dbReference type="KEGG" id="sgr:SGR_585"/>
<dbReference type="HOGENOM" id="CLU_464521_0_0_11"/>
<protein>
    <submittedName>
        <fullName evidence="2">Methyltransferase</fullName>
    </submittedName>
</protein>
<dbReference type="CDD" id="cd02440">
    <property type="entry name" value="AdoMet_MTases"/>
    <property type="match status" value="1"/>
</dbReference>
<dbReference type="EMBL" id="AP009493">
    <property type="protein sequence ID" value="BAG17414.1"/>
    <property type="molecule type" value="Genomic_DNA"/>
</dbReference>
<dbReference type="Gene3D" id="1.25.40.10">
    <property type="entry name" value="Tetratricopeptide repeat domain"/>
    <property type="match status" value="1"/>
</dbReference>
<dbReference type="InterPro" id="IPR011990">
    <property type="entry name" value="TPR-like_helical_dom_sf"/>
</dbReference>
<keyword evidence="2" id="KW-0808">Transferase</keyword>
<name>B1VRJ6_STRGG</name>
<evidence type="ECO:0000313" key="2">
    <source>
        <dbReference type="EMBL" id="BAG17414.1"/>
    </source>
</evidence>
<dbReference type="Proteomes" id="UP000001685">
    <property type="component" value="Chromosome"/>
</dbReference>
<organism evidence="2 3">
    <name type="scientific">Streptomyces griseus subsp. griseus (strain JCM 4626 / CBS 651.72 / NBRC 13350 / KCC S-0626 / ISP 5235)</name>
    <dbReference type="NCBI Taxonomy" id="455632"/>
    <lineage>
        <taxon>Bacteria</taxon>
        <taxon>Bacillati</taxon>
        <taxon>Actinomycetota</taxon>
        <taxon>Actinomycetes</taxon>
        <taxon>Kitasatosporales</taxon>
        <taxon>Streptomycetaceae</taxon>
        <taxon>Streptomyces</taxon>
    </lineage>
</organism>
<dbReference type="RefSeq" id="WP_012377905.1">
    <property type="nucleotide sequence ID" value="NC_010572.1"/>
</dbReference>
<dbReference type="SUPFAM" id="SSF48452">
    <property type="entry name" value="TPR-like"/>
    <property type="match status" value="1"/>
</dbReference>
<dbReference type="SUPFAM" id="SSF53335">
    <property type="entry name" value="S-adenosyl-L-methionine-dependent methyltransferases"/>
    <property type="match status" value="1"/>
</dbReference>
<feature type="domain" description="Methyltransferase type 11" evidence="1">
    <location>
        <begin position="392"/>
        <end position="486"/>
    </location>
</feature>
<dbReference type="PANTHER" id="PTHR43591">
    <property type="entry name" value="METHYLTRANSFERASE"/>
    <property type="match status" value="1"/>
</dbReference>
<dbReference type="Pfam" id="PF08241">
    <property type="entry name" value="Methyltransf_11"/>
    <property type="match status" value="1"/>
</dbReference>
<evidence type="ECO:0000259" key="1">
    <source>
        <dbReference type="Pfam" id="PF08241"/>
    </source>
</evidence>
<dbReference type="Gene3D" id="3.40.50.150">
    <property type="entry name" value="Vaccinia Virus protein VP39"/>
    <property type="match status" value="1"/>
</dbReference>
<evidence type="ECO:0000313" key="3">
    <source>
        <dbReference type="Proteomes" id="UP000001685"/>
    </source>
</evidence>
<dbReference type="GO" id="GO:0032259">
    <property type="term" value="P:methylation"/>
    <property type="evidence" value="ECO:0007669"/>
    <property type="project" value="UniProtKB-KW"/>
</dbReference>
<gene>
    <name evidence="2" type="ordered locus">SGR_585</name>
</gene>
<dbReference type="GO" id="GO:0008757">
    <property type="term" value="F:S-adenosylmethionine-dependent methyltransferase activity"/>
    <property type="evidence" value="ECO:0007669"/>
    <property type="project" value="InterPro"/>
</dbReference>
<dbReference type="eggNOG" id="COG2226">
    <property type="taxonomic scope" value="Bacteria"/>
</dbReference>
<proteinExistence type="predicted"/>
<accession>B1VRJ6</accession>
<keyword evidence="2" id="KW-0489">Methyltransferase</keyword>
<dbReference type="AlphaFoldDB" id="B1VRJ6"/>